<dbReference type="FunFam" id="3.80.10.10:FF:000001">
    <property type="entry name" value="SLIT and NTRK-like family, member 1"/>
    <property type="match status" value="2"/>
</dbReference>
<evidence type="ECO:0000256" key="8">
    <source>
        <dbReference type="ARBA" id="ARBA00023136"/>
    </source>
</evidence>
<keyword evidence="6" id="KW-0677">Repeat</keyword>
<dbReference type="GO" id="GO:0051965">
    <property type="term" value="P:positive regulation of synapse assembly"/>
    <property type="evidence" value="ECO:0007669"/>
    <property type="project" value="TreeGrafter"/>
</dbReference>
<evidence type="ECO:0000256" key="2">
    <source>
        <dbReference type="ARBA" id="ARBA00010439"/>
    </source>
</evidence>
<proteinExistence type="inferred from homology"/>
<keyword evidence="8 10" id="KW-0472">Membrane</keyword>
<dbReference type="Gene3D" id="3.80.10.10">
    <property type="entry name" value="Ribonuclease Inhibitor"/>
    <property type="match status" value="2"/>
</dbReference>
<gene>
    <name evidence="12" type="ORF">D9C73_015307</name>
</gene>
<dbReference type="InterPro" id="IPR000483">
    <property type="entry name" value="Cys-rich_flank_reg_C"/>
</dbReference>
<dbReference type="PANTHER" id="PTHR45773:SF6">
    <property type="entry name" value="SLIT AND NTRK-LIKE PROTEIN 3"/>
    <property type="match status" value="1"/>
</dbReference>
<dbReference type="EMBL" id="CM014090">
    <property type="protein sequence ID" value="TKS81202.1"/>
    <property type="molecule type" value="Genomic_DNA"/>
</dbReference>
<protein>
    <submittedName>
        <fullName evidence="12">SLIT and NTRK-like protein 3</fullName>
    </submittedName>
</protein>
<dbReference type="GO" id="GO:0007409">
    <property type="term" value="P:axonogenesis"/>
    <property type="evidence" value="ECO:0007669"/>
    <property type="project" value="TreeGrafter"/>
</dbReference>
<feature type="compositionally biased region" description="Basic and acidic residues" evidence="9">
    <location>
        <begin position="161"/>
        <end position="174"/>
    </location>
</feature>
<feature type="compositionally biased region" description="Basic and acidic residues" evidence="9">
    <location>
        <begin position="183"/>
        <end position="195"/>
    </location>
</feature>
<feature type="transmembrane region" description="Helical" evidence="10">
    <location>
        <begin position="940"/>
        <end position="964"/>
    </location>
</feature>
<keyword evidence="4 10" id="KW-0812">Transmembrane</keyword>
<evidence type="ECO:0000256" key="1">
    <source>
        <dbReference type="ARBA" id="ARBA00004479"/>
    </source>
</evidence>
<accession>A0A4V6XYT4</accession>
<evidence type="ECO:0000256" key="10">
    <source>
        <dbReference type="SAM" id="Phobius"/>
    </source>
</evidence>
<evidence type="ECO:0000256" key="7">
    <source>
        <dbReference type="ARBA" id="ARBA00022989"/>
    </source>
</evidence>
<comment type="subcellular location">
    <subcellularLocation>
        <location evidence="1">Membrane</location>
        <topology evidence="1">Single-pass type I membrane protein</topology>
    </subcellularLocation>
</comment>
<dbReference type="InterPro" id="IPR001611">
    <property type="entry name" value="Leu-rich_rpt"/>
</dbReference>
<dbReference type="SMART" id="SM00369">
    <property type="entry name" value="LRR_TYP"/>
    <property type="match status" value="10"/>
</dbReference>
<evidence type="ECO:0000313" key="13">
    <source>
        <dbReference type="Proteomes" id="UP000298787"/>
    </source>
</evidence>
<evidence type="ECO:0000256" key="6">
    <source>
        <dbReference type="ARBA" id="ARBA00022737"/>
    </source>
</evidence>
<keyword evidence="5" id="KW-0732">Signal</keyword>
<feature type="region of interest" description="Disordered" evidence="9">
    <location>
        <begin position="121"/>
        <end position="237"/>
    </location>
</feature>
<dbReference type="GO" id="GO:0098982">
    <property type="term" value="C:GABA-ergic synapse"/>
    <property type="evidence" value="ECO:0007669"/>
    <property type="project" value="TreeGrafter"/>
</dbReference>
<feature type="compositionally biased region" description="Basic and acidic residues" evidence="9">
    <location>
        <begin position="136"/>
        <end position="154"/>
    </location>
</feature>
<dbReference type="AlphaFoldDB" id="A0A4V6XYT4"/>
<sequence>MRLKSVTSLDVNMANDTTRKSEAERIWFQDERHWQNFPSPLVTVLLAADDDRVVTDVLSSCSDDFISREKMYWQREGCRLPVLLRKITLGGRIEYRCDQYEINLINEMYEARAESENVVLRPGCHPQLPGSVPHSSDARQGPEERKKPKKEKKERNKKKRERESSSRRPNRRYDPQNPAIGAPDRDTVLKPRGQDSHPATLLLSARPGGGGDGGGGGGGGEGGGGGGEGRKRKRTGTTRCSLRCIDSKVILGEISLNESGDFFIGFFFWLDWSLSHYTRFSPGIGRAVKWLYPWSRDFIPLVSARMLWVTLLSTIALGWTTPIPLLEDSEEIDEPCFEPCYCEVKEGIFHVHCDSKGFTNVSQISQIWSRPFKLNLQRNSMRKLYFNSFLHLNNAISINLGNNALQDIHAGAFNGLGILKRLFLHENKLEVFRNDTFLGLESLEYLQADYNVIKRIESGAFRHLHKLRVLILNDNLIPVLPNYLFRSVSLTHLDLRGNRLKTLPYKGTLEYVGRSLMEIQLEENPWNCVCEIVQLKTWLERIPYTALVGEITCEYPFHLHGKDLREIKRSELCPLLSDAEIEAKLGIPRVPFSNENTWPTKPSSMLSSFHNTASSVEYKERAVKPTKRPRPTKNPPTPRSIYPGMNQPPIAGYQTRPPIPIICPAGCTCNLHINDLGLTVNCKEKGFHNISELLPRPLNAKKLYLSGNLIQKIYRSDFWNFSSLDLLHLGNNRISYVQEGAFINLPNLKSLYLNGNDIERLTPGMFRGLQMLSYLYFEYNVIREIQPNSFSLMPNLQLVFLNDNLLRSLPTDAFSGTNLARLNLRNNYFLSLPVRGVLEHLTSIVQIDLHQNPWDCSCDIIPLKQWLEKLSSVIVVGDVICKTPEFAFGKDLRSLEVEVICPELKYSSGPSPAQPGGDDLTTGSSDMDEAGGRGAVPLSVLILSLLILFISAVFVAAGLFAFVLRRRKKLPFRKRSEVDLTGIQMQCRIFEDPPRQSSAGNTGTPEKPAPSMHAHTHTSHTHAHGHVYDYIPHPVTQMCNNPIYKPREGEIAEEDRAQFSDKKDNGSSSNSNYRTLLEKEREWTLAVSNSQLNTIVTVNHTTADMAGFHENGGLCPTVIDSQRPTPTVGFVDCLYGTVPKLKDMHVAHAHPPGMQYPDLQQDARLKETLLFTAGKGCYPDPSQSDYLELRAKLQTKPDYLEVLEKSYRF</sequence>
<feature type="region of interest" description="Disordered" evidence="9">
    <location>
        <begin position="907"/>
        <end position="928"/>
    </location>
</feature>
<feature type="region of interest" description="Disordered" evidence="9">
    <location>
        <begin position="991"/>
        <end position="1022"/>
    </location>
</feature>
<feature type="compositionally biased region" description="Gly residues" evidence="9">
    <location>
        <begin position="207"/>
        <end position="227"/>
    </location>
</feature>
<feature type="domain" description="LRRCT" evidence="11">
    <location>
        <begin position="524"/>
        <end position="574"/>
    </location>
</feature>
<reference evidence="12 13" key="1">
    <citation type="submission" date="2019-01" db="EMBL/GenBank/DDBJ databases">
        <title>Genome Assembly of Collichthys lucidus.</title>
        <authorList>
            <person name="Cai M."/>
            <person name="Xiao S."/>
        </authorList>
    </citation>
    <scope>NUCLEOTIDE SEQUENCE [LARGE SCALE GENOMIC DNA]</scope>
    <source>
        <strain evidence="12">JT15FE1705JMU</strain>
        <tissue evidence="12">Muscle</tissue>
    </source>
</reference>
<dbReference type="SMART" id="SM00082">
    <property type="entry name" value="LRRCT"/>
    <property type="match status" value="2"/>
</dbReference>
<feature type="region of interest" description="Disordered" evidence="9">
    <location>
        <begin position="618"/>
        <end position="645"/>
    </location>
</feature>
<dbReference type="SUPFAM" id="SSF52058">
    <property type="entry name" value="L domain-like"/>
    <property type="match status" value="2"/>
</dbReference>
<dbReference type="PROSITE" id="PS51450">
    <property type="entry name" value="LRR"/>
    <property type="match status" value="1"/>
</dbReference>
<organism evidence="12 13">
    <name type="scientific">Collichthys lucidus</name>
    <name type="common">Big head croaker</name>
    <name type="synonym">Sciaena lucida</name>
    <dbReference type="NCBI Taxonomy" id="240159"/>
    <lineage>
        <taxon>Eukaryota</taxon>
        <taxon>Metazoa</taxon>
        <taxon>Chordata</taxon>
        <taxon>Craniata</taxon>
        <taxon>Vertebrata</taxon>
        <taxon>Euteleostomi</taxon>
        <taxon>Actinopterygii</taxon>
        <taxon>Neopterygii</taxon>
        <taxon>Teleostei</taxon>
        <taxon>Neoteleostei</taxon>
        <taxon>Acanthomorphata</taxon>
        <taxon>Eupercaria</taxon>
        <taxon>Sciaenidae</taxon>
        <taxon>Collichthys</taxon>
    </lineage>
</organism>
<dbReference type="InterPro" id="IPR003591">
    <property type="entry name" value="Leu-rich_rpt_typical-subtyp"/>
</dbReference>
<dbReference type="PANTHER" id="PTHR45773">
    <property type="entry name" value="SLIT AND NTRK-LIKE PROTEIN 4-RELATED"/>
    <property type="match status" value="1"/>
</dbReference>
<dbReference type="Pfam" id="PF13855">
    <property type="entry name" value="LRR_8"/>
    <property type="match status" value="2"/>
</dbReference>
<evidence type="ECO:0000256" key="5">
    <source>
        <dbReference type="ARBA" id="ARBA00022729"/>
    </source>
</evidence>
<dbReference type="InterPro" id="IPR032675">
    <property type="entry name" value="LRR_dom_sf"/>
</dbReference>
<evidence type="ECO:0000313" key="12">
    <source>
        <dbReference type="EMBL" id="TKS81202.1"/>
    </source>
</evidence>
<keyword evidence="7 10" id="KW-1133">Transmembrane helix</keyword>
<feature type="domain" description="LRRCT" evidence="11">
    <location>
        <begin position="852"/>
        <end position="902"/>
    </location>
</feature>
<dbReference type="STRING" id="240159.A0A4V6XYT4"/>
<dbReference type="Proteomes" id="UP000298787">
    <property type="component" value="Chromosome 13"/>
</dbReference>
<dbReference type="GO" id="GO:0098839">
    <property type="term" value="C:postsynaptic density membrane"/>
    <property type="evidence" value="ECO:0007669"/>
    <property type="project" value="TreeGrafter"/>
</dbReference>
<keyword evidence="13" id="KW-1185">Reference proteome</keyword>
<evidence type="ECO:0000256" key="3">
    <source>
        <dbReference type="ARBA" id="ARBA00022614"/>
    </source>
</evidence>
<feature type="compositionally biased region" description="Polar residues" evidence="9">
    <location>
        <begin position="995"/>
        <end position="1004"/>
    </location>
</feature>
<comment type="similarity">
    <text evidence="2">Belongs to the SLITRK family.</text>
</comment>
<keyword evidence="3" id="KW-0433">Leucine-rich repeat</keyword>
<evidence type="ECO:0000256" key="9">
    <source>
        <dbReference type="SAM" id="MobiDB-lite"/>
    </source>
</evidence>
<evidence type="ECO:0000259" key="11">
    <source>
        <dbReference type="SMART" id="SM00082"/>
    </source>
</evidence>
<name>A0A4V6XYT4_COLLU</name>
<evidence type="ECO:0000256" key="4">
    <source>
        <dbReference type="ARBA" id="ARBA00022692"/>
    </source>
</evidence>